<organism evidence="3 5">
    <name type="scientific">Medicago truncatula</name>
    <name type="common">Barrel medic</name>
    <name type="synonym">Medicago tribuloides</name>
    <dbReference type="NCBI Taxonomy" id="3880"/>
    <lineage>
        <taxon>Eukaryota</taxon>
        <taxon>Viridiplantae</taxon>
        <taxon>Streptophyta</taxon>
        <taxon>Embryophyta</taxon>
        <taxon>Tracheophyta</taxon>
        <taxon>Spermatophyta</taxon>
        <taxon>Magnoliopsida</taxon>
        <taxon>eudicotyledons</taxon>
        <taxon>Gunneridae</taxon>
        <taxon>Pentapetalae</taxon>
        <taxon>rosids</taxon>
        <taxon>fabids</taxon>
        <taxon>Fabales</taxon>
        <taxon>Fabaceae</taxon>
        <taxon>Papilionoideae</taxon>
        <taxon>50 kb inversion clade</taxon>
        <taxon>NPAAA clade</taxon>
        <taxon>Hologalegina</taxon>
        <taxon>IRL clade</taxon>
        <taxon>Trifolieae</taxon>
        <taxon>Medicago</taxon>
    </lineage>
</organism>
<keyword evidence="5" id="KW-1185">Reference proteome</keyword>
<evidence type="ECO:0000256" key="1">
    <source>
        <dbReference type="ARBA" id="ARBA00022737"/>
    </source>
</evidence>
<evidence type="ECO:0000313" key="4">
    <source>
        <dbReference type="EnsemblPlants" id="KEH40894"/>
    </source>
</evidence>
<sequence>MIEKRVYPNVVTFKILIDALCKEKLLRRNVDNVDRIVGKRNSHFPSVIVNFSLSLRMMEKEGEEEGKLVTLLKRLLQKNLIGNSVAYLLIFHVNVRLGDLDFALEMVRRGFCENSFAYTLFIRGAYGETYESVIVGCADSGRLEGCWSVFEEMLSAGFVPCCSSFNKVVEKKDEVQGVLKRYYEMEYKSMCWGLSVVSSMIQCLCRCGKVDDAEKCLRIMKGRSLAPNVGIYETLITCHVQKGNSVRAFQLRNEMASLELQRS</sequence>
<dbReference type="EMBL" id="CM001217">
    <property type="protein sequence ID" value="KEH40894.1"/>
    <property type="molecule type" value="Genomic_DNA"/>
</dbReference>
<reference evidence="4" key="3">
    <citation type="submission" date="2015-04" db="UniProtKB">
        <authorList>
            <consortium name="EnsemblPlants"/>
        </authorList>
    </citation>
    <scope>IDENTIFICATION</scope>
    <source>
        <strain evidence="4">cv. Jemalong A17</strain>
    </source>
</reference>
<dbReference type="HOGENOM" id="CLU_1059108_0_0_1"/>
<dbReference type="Gene3D" id="1.25.40.10">
    <property type="entry name" value="Tetratricopeptide repeat domain"/>
    <property type="match status" value="3"/>
</dbReference>
<dbReference type="Proteomes" id="UP000002051">
    <property type="component" value="Unassembled WGS sequence"/>
</dbReference>
<proteinExistence type="predicted"/>
<feature type="repeat" description="PPR" evidence="2">
    <location>
        <begin position="126"/>
        <end position="160"/>
    </location>
</feature>
<dbReference type="InterPro" id="IPR002885">
    <property type="entry name" value="PPR_rpt"/>
</dbReference>
<evidence type="ECO:0000313" key="5">
    <source>
        <dbReference type="Proteomes" id="UP000002051"/>
    </source>
</evidence>
<reference evidence="3 5" key="2">
    <citation type="journal article" date="2014" name="BMC Genomics">
        <title>An improved genome release (version Mt4.0) for the model legume Medicago truncatula.</title>
        <authorList>
            <person name="Tang H."/>
            <person name="Krishnakumar V."/>
            <person name="Bidwell S."/>
            <person name="Rosen B."/>
            <person name="Chan A."/>
            <person name="Zhou S."/>
            <person name="Gentzbittel L."/>
            <person name="Childs K.L."/>
            <person name="Yandell M."/>
            <person name="Gundlach H."/>
            <person name="Mayer K.F."/>
            <person name="Schwartz D.C."/>
            <person name="Town C.D."/>
        </authorList>
    </citation>
    <scope>GENOME REANNOTATION</scope>
    <source>
        <strain evidence="3">A17</strain>
        <strain evidence="4 5">cv. Jemalong A17</strain>
    </source>
</reference>
<dbReference type="PROSITE" id="PS51375">
    <property type="entry name" value="PPR"/>
    <property type="match status" value="2"/>
</dbReference>
<reference evidence="3 5" key="1">
    <citation type="journal article" date="2011" name="Nature">
        <title>The Medicago genome provides insight into the evolution of rhizobial symbioses.</title>
        <authorList>
            <person name="Young N.D."/>
            <person name="Debelle F."/>
            <person name="Oldroyd G.E."/>
            <person name="Geurts R."/>
            <person name="Cannon S.B."/>
            <person name="Udvardi M.K."/>
            <person name="Benedito V.A."/>
            <person name="Mayer K.F."/>
            <person name="Gouzy J."/>
            <person name="Schoof H."/>
            <person name="Van de Peer Y."/>
            <person name="Proost S."/>
            <person name="Cook D.R."/>
            <person name="Meyers B.C."/>
            <person name="Spannagl M."/>
            <person name="Cheung F."/>
            <person name="De Mita S."/>
            <person name="Krishnakumar V."/>
            <person name="Gundlach H."/>
            <person name="Zhou S."/>
            <person name="Mudge J."/>
            <person name="Bharti A.K."/>
            <person name="Murray J.D."/>
            <person name="Naoumkina M.A."/>
            <person name="Rosen B."/>
            <person name="Silverstein K.A."/>
            <person name="Tang H."/>
            <person name="Rombauts S."/>
            <person name="Zhao P.X."/>
            <person name="Zhou P."/>
            <person name="Barbe V."/>
            <person name="Bardou P."/>
            <person name="Bechner M."/>
            <person name="Bellec A."/>
            <person name="Berger A."/>
            <person name="Berges H."/>
            <person name="Bidwell S."/>
            <person name="Bisseling T."/>
            <person name="Choisne N."/>
            <person name="Couloux A."/>
            <person name="Denny R."/>
            <person name="Deshpande S."/>
            <person name="Dai X."/>
            <person name="Doyle J.J."/>
            <person name="Dudez A.M."/>
            <person name="Farmer A.D."/>
            <person name="Fouteau S."/>
            <person name="Franken C."/>
            <person name="Gibelin C."/>
            <person name="Gish J."/>
            <person name="Goldstein S."/>
            <person name="Gonzalez A.J."/>
            <person name="Green P.J."/>
            <person name="Hallab A."/>
            <person name="Hartog M."/>
            <person name="Hua A."/>
            <person name="Humphray S.J."/>
            <person name="Jeong D.H."/>
            <person name="Jing Y."/>
            <person name="Jocker A."/>
            <person name="Kenton S.M."/>
            <person name="Kim D.J."/>
            <person name="Klee K."/>
            <person name="Lai H."/>
            <person name="Lang C."/>
            <person name="Lin S."/>
            <person name="Macmil S.L."/>
            <person name="Magdelenat G."/>
            <person name="Matthews L."/>
            <person name="McCorrison J."/>
            <person name="Monaghan E.L."/>
            <person name="Mun J.H."/>
            <person name="Najar F.Z."/>
            <person name="Nicholson C."/>
            <person name="Noirot C."/>
            <person name="O'Bleness M."/>
            <person name="Paule C.R."/>
            <person name="Poulain J."/>
            <person name="Prion F."/>
            <person name="Qin B."/>
            <person name="Qu C."/>
            <person name="Retzel E.F."/>
            <person name="Riddle C."/>
            <person name="Sallet E."/>
            <person name="Samain S."/>
            <person name="Samson N."/>
            <person name="Sanders I."/>
            <person name="Saurat O."/>
            <person name="Scarpelli C."/>
            <person name="Schiex T."/>
            <person name="Segurens B."/>
            <person name="Severin A.J."/>
            <person name="Sherrier D.J."/>
            <person name="Shi R."/>
            <person name="Sims S."/>
            <person name="Singer S.R."/>
            <person name="Sinharoy S."/>
            <person name="Sterck L."/>
            <person name="Viollet A."/>
            <person name="Wang B.B."/>
            <person name="Wang K."/>
            <person name="Wang M."/>
            <person name="Wang X."/>
            <person name="Warfsmann J."/>
            <person name="Weissenbach J."/>
            <person name="White D.D."/>
            <person name="White J.D."/>
            <person name="Wiley G.B."/>
            <person name="Wincker P."/>
            <person name="Xing Y."/>
            <person name="Yang L."/>
            <person name="Yao Z."/>
            <person name="Ying F."/>
            <person name="Zhai J."/>
            <person name="Zhou L."/>
            <person name="Zuber A."/>
            <person name="Denarie J."/>
            <person name="Dixon R.A."/>
            <person name="May G.D."/>
            <person name="Schwartz D.C."/>
            <person name="Rogers J."/>
            <person name="Quetier F."/>
            <person name="Town C.D."/>
            <person name="Roe B.A."/>
        </authorList>
    </citation>
    <scope>NUCLEOTIDE SEQUENCE [LARGE SCALE GENOMIC DNA]</scope>
    <source>
        <strain evidence="3">A17</strain>
        <strain evidence="4 5">cv. Jemalong A17</strain>
    </source>
</reference>
<protein>
    <submittedName>
        <fullName evidence="3">Pentatricopeptide (PPR) repeat protein</fullName>
    </submittedName>
</protein>
<feature type="repeat" description="PPR" evidence="2">
    <location>
        <begin position="193"/>
        <end position="227"/>
    </location>
</feature>
<dbReference type="NCBIfam" id="TIGR00756">
    <property type="entry name" value="PPR"/>
    <property type="match status" value="2"/>
</dbReference>
<dbReference type="EnsemblPlants" id="KEH40894">
    <property type="protein sequence ID" value="KEH40894"/>
    <property type="gene ID" value="MTR_1g037080"/>
</dbReference>
<dbReference type="Pfam" id="PF12854">
    <property type="entry name" value="PPR_1"/>
    <property type="match status" value="1"/>
</dbReference>
<keyword evidence="1" id="KW-0677">Repeat</keyword>
<dbReference type="AlphaFoldDB" id="G7ZWS7"/>
<dbReference type="eggNOG" id="KOG4197">
    <property type="taxonomic scope" value="Eukaryota"/>
</dbReference>
<evidence type="ECO:0000256" key="2">
    <source>
        <dbReference type="PROSITE-ProRule" id="PRU00708"/>
    </source>
</evidence>
<gene>
    <name evidence="3" type="ordered locus">MTR_1g037080</name>
</gene>
<accession>G7ZWS7</accession>
<dbReference type="InterPro" id="IPR051222">
    <property type="entry name" value="PPR/CCM1_RNA-binding"/>
</dbReference>
<dbReference type="PANTHER" id="PTHR47942">
    <property type="entry name" value="TETRATRICOPEPTIDE REPEAT (TPR)-LIKE SUPERFAMILY PROTEIN-RELATED"/>
    <property type="match status" value="1"/>
</dbReference>
<evidence type="ECO:0000313" key="3">
    <source>
        <dbReference type="EMBL" id="KEH40894.1"/>
    </source>
</evidence>
<dbReference type="PANTHER" id="PTHR47942:SF80">
    <property type="entry name" value="OS06G0499301 PROTEIN"/>
    <property type="match status" value="1"/>
</dbReference>
<dbReference type="InterPro" id="IPR011990">
    <property type="entry name" value="TPR-like_helical_dom_sf"/>
</dbReference>
<dbReference type="Pfam" id="PF01535">
    <property type="entry name" value="PPR"/>
    <property type="match status" value="3"/>
</dbReference>
<dbReference type="PaxDb" id="3880-AES83665"/>
<name>G7ZWS7_MEDTR</name>